<gene>
    <name evidence="1" type="ORF">C4B59_10665</name>
</gene>
<evidence type="ECO:0000313" key="2">
    <source>
        <dbReference type="Proteomes" id="UP000248329"/>
    </source>
</evidence>
<dbReference type="Proteomes" id="UP000248329">
    <property type="component" value="Unassembled WGS sequence"/>
</dbReference>
<name>A0AC61L1G2_9EURY</name>
<accession>A0AC61L1G2</accession>
<organism evidence="1 2">
    <name type="scientific">Candidatus Methanogaster sp</name>
    <dbReference type="NCBI Taxonomy" id="3386292"/>
    <lineage>
        <taxon>Archaea</taxon>
        <taxon>Methanobacteriati</taxon>
        <taxon>Methanobacteriota</taxon>
        <taxon>Stenosarchaea group</taxon>
        <taxon>Methanomicrobia</taxon>
        <taxon>Methanosarcinales</taxon>
        <taxon>ANME-2 cluster</taxon>
        <taxon>Candidatus Methanogasteraceae</taxon>
        <taxon>Candidatus Methanogaster</taxon>
    </lineage>
</organism>
<evidence type="ECO:0000313" key="1">
    <source>
        <dbReference type="EMBL" id="PXF59757.1"/>
    </source>
</evidence>
<dbReference type="EMBL" id="PQXF01000022">
    <property type="protein sequence ID" value="PXF59757.1"/>
    <property type="molecule type" value="Genomic_DNA"/>
</dbReference>
<comment type="caution">
    <text evidence="1">The sequence shown here is derived from an EMBL/GenBank/DDBJ whole genome shotgun (WGS) entry which is preliminary data.</text>
</comment>
<proteinExistence type="predicted"/>
<protein>
    <submittedName>
        <fullName evidence="1">Uncharacterized protein</fullName>
    </submittedName>
</protein>
<sequence>MGGVDFDRLFFGRHLVFVEGKTEMDLLKIMGCPEKIIMDCGGKTNMPTEIKVLMPPCMDNDPRMLILRDKDGGENNVSIIQSFEHHINNLLKESETPRQTFQQHRDFENLYTMDVPDANFRAALHIAAPPSIEDLYGKQFVSETIDGYILALAMNGNVLKEFAKRAKITSNDINPEDALRWAVCKGVPGVADKAEITFDQTKDYLGVYMAMSKFLTVKRSENEDVFSGIVINMAKKHARDKFQETFRSVSTALKFIEIGPKMEDRDESTEKRLESRLSLSDRP</sequence>
<reference evidence="1" key="1">
    <citation type="submission" date="2018-01" db="EMBL/GenBank/DDBJ databases">
        <authorList>
            <person name="Krukenberg V."/>
        </authorList>
    </citation>
    <scope>NUCLEOTIDE SEQUENCE</scope>
    <source>
        <strain evidence="1">E20ANME2</strain>
    </source>
</reference>